<gene>
    <name evidence="2" type="ORF">BT67DRAFT_443880</name>
</gene>
<evidence type="ECO:0000313" key="3">
    <source>
        <dbReference type="Proteomes" id="UP001304895"/>
    </source>
</evidence>
<evidence type="ECO:0000256" key="1">
    <source>
        <dbReference type="SAM" id="MobiDB-lite"/>
    </source>
</evidence>
<reference evidence="2" key="2">
    <citation type="submission" date="2023-05" db="EMBL/GenBank/DDBJ databases">
        <authorList>
            <consortium name="Lawrence Berkeley National Laboratory"/>
            <person name="Steindorff A."/>
            <person name="Hensen N."/>
            <person name="Bonometti L."/>
            <person name="Westerberg I."/>
            <person name="Brannstrom I.O."/>
            <person name="Guillou S."/>
            <person name="Cros-Aarteil S."/>
            <person name="Calhoun S."/>
            <person name="Haridas S."/>
            <person name="Kuo A."/>
            <person name="Mondo S."/>
            <person name="Pangilinan J."/>
            <person name="Riley R."/>
            <person name="Labutti K."/>
            <person name="Andreopoulos B."/>
            <person name="Lipzen A."/>
            <person name="Chen C."/>
            <person name="Yanf M."/>
            <person name="Daum C."/>
            <person name="Ng V."/>
            <person name="Clum A."/>
            <person name="Ohm R."/>
            <person name="Martin F."/>
            <person name="Silar P."/>
            <person name="Natvig D."/>
            <person name="Lalanne C."/>
            <person name="Gautier V."/>
            <person name="Ament-Velasquez S.L."/>
            <person name="Kruys A."/>
            <person name="Hutchinson M.I."/>
            <person name="Powell A.J."/>
            <person name="Barry K."/>
            <person name="Miller A.N."/>
            <person name="Grigoriev I.V."/>
            <person name="Debuchy R."/>
            <person name="Gladieux P."/>
            <person name="Thoren M.H."/>
            <person name="Johannesson H."/>
        </authorList>
    </citation>
    <scope>NUCLEOTIDE SEQUENCE</scope>
    <source>
        <strain evidence="2">CBS 123565</strain>
    </source>
</reference>
<feature type="region of interest" description="Disordered" evidence="1">
    <location>
        <begin position="1"/>
        <end position="97"/>
    </location>
</feature>
<sequence length="97" mass="11154">MQDQPLRTHQAKQQAHLKTSYRPPKRPMQITPQRQTHHHNQRHVGKQSPPPSTKTAAANTRNPPPHPATRLLPKSRRQTVAFHHLYEPEDGIQSTVD</sequence>
<reference evidence="2" key="1">
    <citation type="journal article" date="2023" name="Mol. Phylogenet. Evol.">
        <title>Genome-scale phylogeny and comparative genomics of the fungal order Sordariales.</title>
        <authorList>
            <person name="Hensen N."/>
            <person name="Bonometti L."/>
            <person name="Westerberg I."/>
            <person name="Brannstrom I.O."/>
            <person name="Guillou S."/>
            <person name="Cros-Aarteil S."/>
            <person name="Calhoun S."/>
            <person name="Haridas S."/>
            <person name="Kuo A."/>
            <person name="Mondo S."/>
            <person name="Pangilinan J."/>
            <person name="Riley R."/>
            <person name="LaButti K."/>
            <person name="Andreopoulos B."/>
            <person name="Lipzen A."/>
            <person name="Chen C."/>
            <person name="Yan M."/>
            <person name="Daum C."/>
            <person name="Ng V."/>
            <person name="Clum A."/>
            <person name="Steindorff A."/>
            <person name="Ohm R.A."/>
            <person name="Martin F."/>
            <person name="Silar P."/>
            <person name="Natvig D.O."/>
            <person name="Lalanne C."/>
            <person name="Gautier V."/>
            <person name="Ament-Velasquez S.L."/>
            <person name="Kruys A."/>
            <person name="Hutchinson M.I."/>
            <person name="Powell A.J."/>
            <person name="Barry K."/>
            <person name="Miller A.N."/>
            <person name="Grigoriev I.V."/>
            <person name="Debuchy R."/>
            <person name="Gladieux P."/>
            <person name="Hiltunen Thoren M."/>
            <person name="Johannesson H."/>
        </authorList>
    </citation>
    <scope>NUCLEOTIDE SEQUENCE</scope>
    <source>
        <strain evidence="2">CBS 123565</strain>
    </source>
</reference>
<feature type="compositionally biased region" description="Polar residues" evidence="1">
    <location>
        <begin position="1"/>
        <end position="17"/>
    </location>
</feature>
<comment type="caution">
    <text evidence="2">The sequence shown here is derived from an EMBL/GenBank/DDBJ whole genome shotgun (WGS) entry which is preliminary data.</text>
</comment>
<protein>
    <submittedName>
        <fullName evidence="2">Uncharacterized protein</fullName>
    </submittedName>
</protein>
<dbReference type="AlphaFoldDB" id="A0AAN6UFZ8"/>
<evidence type="ECO:0000313" key="2">
    <source>
        <dbReference type="EMBL" id="KAK4132302.1"/>
    </source>
</evidence>
<keyword evidence="3" id="KW-1185">Reference proteome</keyword>
<dbReference type="Proteomes" id="UP001304895">
    <property type="component" value="Unassembled WGS sequence"/>
</dbReference>
<name>A0AAN6UFZ8_9PEZI</name>
<accession>A0AAN6UFZ8</accession>
<proteinExistence type="predicted"/>
<dbReference type="EMBL" id="MU853418">
    <property type="protein sequence ID" value="KAK4132302.1"/>
    <property type="molecule type" value="Genomic_DNA"/>
</dbReference>
<feature type="compositionally biased region" description="Basic residues" evidence="1">
    <location>
        <begin position="35"/>
        <end position="45"/>
    </location>
</feature>
<organism evidence="2 3">
    <name type="scientific">Trichocladium antarcticum</name>
    <dbReference type="NCBI Taxonomy" id="1450529"/>
    <lineage>
        <taxon>Eukaryota</taxon>
        <taxon>Fungi</taxon>
        <taxon>Dikarya</taxon>
        <taxon>Ascomycota</taxon>
        <taxon>Pezizomycotina</taxon>
        <taxon>Sordariomycetes</taxon>
        <taxon>Sordariomycetidae</taxon>
        <taxon>Sordariales</taxon>
        <taxon>Chaetomiaceae</taxon>
        <taxon>Trichocladium</taxon>
    </lineage>
</organism>